<proteinExistence type="predicted"/>
<dbReference type="Proteomes" id="UP001374584">
    <property type="component" value="Unassembled WGS sequence"/>
</dbReference>
<keyword evidence="2" id="KW-1185">Reference proteome</keyword>
<evidence type="ECO:0000313" key="2">
    <source>
        <dbReference type="Proteomes" id="UP001374584"/>
    </source>
</evidence>
<name>A0AAN9LFK4_PHACN</name>
<dbReference type="EMBL" id="JAYMYR010000010">
    <property type="protein sequence ID" value="KAK7334966.1"/>
    <property type="molecule type" value="Genomic_DNA"/>
</dbReference>
<organism evidence="1 2">
    <name type="scientific">Phaseolus coccineus</name>
    <name type="common">Scarlet runner bean</name>
    <name type="synonym">Phaseolus multiflorus</name>
    <dbReference type="NCBI Taxonomy" id="3886"/>
    <lineage>
        <taxon>Eukaryota</taxon>
        <taxon>Viridiplantae</taxon>
        <taxon>Streptophyta</taxon>
        <taxon>Embryophyta</taxon>
        <taxon>Tracheophyta</taxon>
        <taxon>Spermatophyta</taxon>
        <taxon>Magnoliopsida</taxon>
        <taxon>eudicotyledons</taxon>
        <taxon>Gunneridae</taxon>
        <taxon>Pentapetalae</taxon>
        <taxon>rosids</taxon>
        <taxon>fabids</taxon>
        <taxon>Fabales</taxon>
        <taxon>Fabaceae</taxon>
        <taxon>Papilionoideae</taxon>
        <taxon>50 kb inversion clade</taxon>
        <taxon>NPAAA clade</taxon>
        <taxon>indigoferoid/millettioid clade</taxon>
        <taxon>Phaseoleae</taxon>
        <taxon>Phaseolus</taxon>
    </lineage>
</organism>
<gene>
    <name evidence="1" type="ORF">VNO80_26735</name>
</gene>
<comment type="caution">
    <text evidence="1">The sequence shown here is derived from an EMBL/GenBank/DDBJ whole genome shotgun (WGS) entry which is preliminary data.</text>
</comment>
<protein>
    <submittedName>
        <fullName evidence="1">Uncharacterized protein</fullName>
    </submittedName>
</protein>
<dbReference type="AlphaFoldDB" id="A0AAN9LFK4"/>
<accession>A0AAN9LFK4</accession>
<evidence type="ECO:0000313" key="1">
    <source>
        <dbReference type="EMBL" id="KAK7334966.1"/>
    </source>
</evidence>
<reference evidence="1 2" key="1">
    <citation type="submission" date="2024-01" db="EMBL/GenBank/DDBJ databases">
        <title>The genomes of 5 underutilized Papilionoideae crops provide insights into root nodulation and disease resistanc.</title>
        <authorList>
            <person name="Jiang F."/>
        </authorList>
    </citation>
    <scope>NUCLEOTIDE SEQUENCE [LARGE SCALE GENOMIC DNA]</scope>
    <source>
        <strain evidence="1">JINMINGXINNONG_FW02</strain>
        <tissue evidence="1">Leaves</tissue>
    </source>
</reference>
<sequence>MALDPFPFSILYGDSNASSSVHRKATSVYSHVEGSARANQPARSGLCDVTYNSLVVLVSELNFVITFSPLLYMEEMRMDTCNHFYLARFPFIQSLLPYHMRHCKPQPPLPSSLSCIGSGSLVVQQNDNSKQRHDSGHLLREMRSDSVSQVQRIKRPDILPTNKVC</sequence>